<keyword evidence="2" id="KW-0067">ATP-binding</keyword>
<dbReference type="PRINTS" id="PR01590">
    <property type="entry name" value="HTHFIS"/>
</dbReference>
<evidence type="ECO:0000256" key="3">
    <source>
        <dbReference type="ARBA" id="ARBA00023015"/>
    </source>
</evidence>
<reference evidence="8" key="1">
    <citation type="submission" date="2022-12" db="EMBL/GenBank/DDBJ databases">
        <title>Draft genome sequence of the thermophilic strain Brevibacillus thermoruber HT42, isolated from Los Humeros, Puebla, Mexico, with biotechnological potential.</title>
        <authorList>
            <person name="Lara Sanchez J."/>
            <person name="Solis Palacios R."/>
            <person name="Bustos Baena A.S."/>
            <person name="Ruz Baez A.E."/>
            <person name="Espinosa Luna G."/>
            <person name="Oliart Ros R.M."/>
        </authorList>
    </citation>
    <scope>NUCLEOTIDE SEQUENCE</scope>
    <source>
        <strain evidence="8">HT42</strain>
    </source>
</reference>
<dbReference type="AlphaFoldDB" id="A0A9X3TTN4"/>
<dbReference type="Pfam" id="PF01590">
    <property type="entry name" value="GAF"/>
    <property type="match status" value="1"/>
</dbReference>
<dbReference type="Gene3D" id="1.10.8.60">
    <property type="match status" value="1"/>
</dbReference>
<organism evidence="8 9">
    <name type="scientific">Brevibacillus thermoruber</name>
    <dbReference type="NCBI Taxonomy" id="33942"/>
    <lineage>
        <taxon>Bacteria</taxon>
        <taxon>Bacillati</taxon>
        <taxon>Bacillota</taxon>
        <taxon>Bacilli</taxon>
        <taxon>Bacillales</taxon>
        <taxon>Paenibacillaceae</taxon>
        <taxon>Brevibacillus</taxon>
    </lineage>
</organism>
<dbReference type="Gene3D" id="3.30.450.40">
    <property type="match status" value="1"/>
</dbReference>
<dbReference type="InterPro" id="IPR029016">
    <property type="entry name" value="GAF-like_dom_sf"/>
</dbReference>
<keyword evidence="3" id="KW-0805">Transcription regulation</keyword>
<dbReference type="InterPro" id="IPR003018">
    <property type="entry name" value="GAF"/>
</dbReference>
<dbReference type="SUPFAM" id="SSF46689">
    <property type="entry name" value="Homeodomain-like"/>
    <property type="match status" value="1"/>
</dbReference>
<dbReference type="InterPro" id="IPR025662">
    <property type="entry name" value="Sigma_54_int_dom_ATP-bd_1"/>
</dbReference>
<dbReference type="InterPro" id="IPR000014">
    <property type="entry name" value="PAS"/>
</dbReference>
<dbReference type="Gene3D" id="1.10.10.60">
    <property type="entry name" value="Homeodomain-like"/>
    <property type="match status" value="1"/>
</dbReference>
<dbReference type="Pfam" id="PF00158">
    <property type="entry name" value="Sigma54_activat"/>
    <property type="match status" value="1"/>
</dbReference>
<evidence type="ECO:0000259" key="6">
    <source>
        <dbReference type="PROSITE" id="PS50045"/>
    </source>
</evidence>
<dbReference type="InterPro" id="IPR035965">
    <property type="entry name" value="PAS-like_dom_sf"/>
</dbReference>
<dbReference type="Gene3D" id="3.40.50.300">
    <property type="entry name" value="P-loop containing nucleotide triphosphate hydrolases"/>
    <property type="match status" value="1"/>
</dbReference>
<sequence>MIQRSWNRCYSFGFTPMDAVEDELLPDRQVLELLQENHALLCHVAAVFEKLTPSLRKSGQIALLVDRQGVVLHTRSDPDFDSQAKKLHLRVGANWHEKKKGTNAMGVALEEKMSVRIHGEQHFFVQNRFLTCAASPLFTPAGELAGAINISATRDQFHPFLSSLVQFIAESVQNRLLLEEVKHEHLITLKELEHTFNRLHTPLLTLDGDNRIIRANQAARRILGKDCVGKEFREKKGFVIESIVDHTRKIWRSVAVLTKDTARQPLHTFDRIAGSCPSLQSAKALAQKVAETDLSVLLLGETGTGKELFAQSIHSASLRARHPFIAVNCSAIPETIIESELFGYEGGAFTGAKAEGNIGKIEAAHQGTLFLDEIGDMSLRAQAALLRVLQEKVVTPVGSVKSKPVDVRIIAATNKDLREEIKANRFRADLYYRLKGIQITLPPLRKRSDVVELAEHLLGTMSGSAAITLSAEAQTKLRAYSWPGNVRELYSVLNQAVFLAEGNPIGPEHLQFETEEREEEHQQKVPSLPVLEKEAIEQSLRLARWNISKAARMLQISRNTLYRKMQEYKIFQP</sequence>
<dbReference type="InterPro" id="IPR002197">
    <property type="entry name" value="HTH_Fis"/>
</dbReference>
<feature type="domain" description="PAS" evidence="7">
    <location>
        <begin position="188"/>
        <end position="224"/>
    </location>
</feature>
<keyword evidence="9" id="KW-1185">Reference proteome</keyword>
<evidence type="ECO:0000256" key="5">
    <source>
        <dbReference type="ARBA" id="ARBA00023163"/>
    </source>
</evidence>
<dbReference type="GO" id="GO:0005524">
    <property type="term" value="F:ATP binding"/>
    <property type="evidence" value="ECO:0007669"/>
    <property type="project" value="UniProtKB-KW"/>
</dbReference>
<dbReference type="InterPro" id="IPR002078">
    <property type="entry name" value="Sigma_54_int"/>
</dbReference>
<dbReference type="Pfam" id="PF02954">
    <property type="entry name" value="HTH_8"/>
    <property type="match status" value="1"/>
</dbReference>
<dbReference type="SUPFAM" id="SSF55785">
    <property type="entry name" value="PYP-like sensor domain (PAS domain)"/>
    <property type="match status" value="1"/>
</dbReference>
<evidence type="ECO:0000256" key="4">
    <source>
        <dbReference type="ARBA" id="ARBA00023125"/>
    </source>
</evidence>
<dbReference type="FunFam" id="3.40.50.300:FF:000006">
    <property type="entry name" value="DNA-binding transcriptional regulator NtrC"/>
    <property type="match status" value="1"/>
</dbReference>
<dbReference type="RefSeq" id="WP_271141055.1">
    <property type="nucleotide sequence ID" value="NZ_JAPYYP010000057.1"/>
</dbReference>
<dbReference type="SMART" id="SM00382">
    <property type="entry name" value="AAA"/>
    <property type="match status" value="1"/>
</dbReference>
<dbReference type="PROSITE" id="PS50045">
    <property type="entry name" value="SIGMA54_INTERACT_4"/>
    <property type="match status" value="1"/>
</dbReference>
<dbReference type="InterPro" id="IPR027417">
    <property type="entry name" value="P-loop_NTPase"/>
</dbReference>
<keyword evidence="1" id="KW-0547">Nucleotide-binding</keyword>
<feature type="domain" description="Sigma-54 factor interaction" evidence="6">
    <location>
        <begin position="272"/>
        <end position="498"/>
    </location>
</feature>
<comment type="caution">
    <text evidence="8">The sequence shown here is derived from an EMBL/GenBank/DDBJ whole genome shotgun (WGS) entry which is preliminary data.</text>
</comment>
<dbReference type="EMBL" id="JAPYYP010000057">
    <property type="protein sequence ID" value="MDA5110992.1"/>
    <property type="molecule type" value="Genomic_DNA"/>
</dbReference>
<dbReference type="PANTHER" id="PTHR32071">
    <property type="entry name" value="TRANSCRIPTIONAL REGULATORY PROTEIN"/>
    <property type="match status" value="1"/>
</dbReference>
<keyword evidence="4" id="KW-0238">DNA-binding</keyword>
<dbReference type="Pfam" id="PF25601">
    <property type="entry name" value="AAA_lid_14"/>
    <property type="match status" value="1"/>
</dbReference>
<keyword evidence="5" id="KW-0804">Transcription</keyword>
<dbReference type="PROSITE" id="PS00675">
    <property type="entry name" value="SIGMA54_INTERACT_1"/>
    <property type="match status" value="1"/>
</dbReference>
<protein>
    <submittedName>
        <fullName evidence="8">Sigma-54-dependent Fis family transcriptional regulator</fullName>
    </submittedName>
</protein>
<dbReference type="InterPro" id="IPR009057">
    <property type="entry name" value="Homeodomain-like_sf"/>
</dbReference>
<evidence type="ECO:0000256" key="1">
    <source>
        <dbReference type="ARBA" id="ARBA00022741"/>
    </source>
</evidence>
<dbReference type="PROSITE" id="PS50112">
    <property type="entry name" value="PAS"/>
    <property type="match status" value="1"/>
</dbReference>
<proteinExistence type="predicted"/>
<dbReference type="InterPro" id="IPR058031">
    <property type="entry name" value="AAA_lid_NorR"/>
</dbReference>
<dbReference type="SUPFAM" id="SSF52540">
    <property type="entry name" value="P-loop containing nucleoside triphosphate hydrolases"/>
    <property type="match status" value="1"/>
</dbReference>
<dbReference type="GO" id="GO:0006355">
    <property type="term" value="P:regulation of DNA-templated transcription"/>
    <property type="evidence" value="ECO:0007669"/>
    <property type="project" value="InterPro"/>
</dbReference>
<evidence type="ECO:0000259" key="7">
    <source>
        <dbReference type="PROSITE" id="PS50112"/>
    </source>
</evidence>
<evidence type="ECO:0000313" key="9">
    <source>
        <dbReference type="Proteomes" id="UP001151071"/>
    </source>
</evidence>
<gene>
    <name evidence="8" type="ORF">O3V59_21900</name>
</gene>
<accession>A0A9X3TTN4</accession>
<evidence type="ECO:0000256" key="2">
    <source>
        <dbReference type="ARBA" id="ARBA00022840"/>
    </source>
</evidence>
<name>A0A9X3TTN4_9BACL</name>
<dbReference type="InterPro" id="IPR003593">
    <property type="entry name" value="AAA+_ATPase"/>
</dbReference>
<dbReference type="Pfam" id="PF13188">
    <property type="entry name" value="PAS_8"/>
    <property type="match status" value="1"/>
</dbReference>
<dbReference type="PANTHER" id="PTHR32071:SF77">
    <property type="entry name" value="TRANSCRIPTIONAL REGULATORY PROTEIN"/>
    <property type="match status" value="1"/>
</dbReference>
<dbReference type="GO" id="GO:0043565">
    <property type="term" value="F:sequence-specific DNA binding"/>
    <property type="evidence" value="ECO:0007669"/>
    <property type="project" value="InterPro"/>
</dbReference>
<dbReference type="CDD" id="cd00009">
    <property type="entry name" value="AAA"/>
    <property type="match status" value="1"/>
</dbReference>
<dbReference type="Proteomes" id="UP001151071">
    <property type="component" value="Unassembled WGS sequence"/>
</dbReference>
<evidence type="ECO:0000313" key="8">
    <source>
        <dbReference type="EMBL" id="MDA5110992.1"/>
    </source>
</evidence>